<sequence>MVGEIRDFEAGQIAIQAALTGHLVFSTLHTNDAPGAITRLIDMGVKPYLVASALQAILAQRLVRIICPSCKEEYKPTEAELDAIKLSSEQLKNAKFRTGKGCEECSQTGYKGRKGIFELLIMTSKIRELVFERVSSSVLKEKAKELGMVTLRD</sequence>
<dbReference type="PANTHER" id="PTHR30258:SF1">
    <property type="entry name" value="PROTEIN TRANSPORT PROTEIN HOFB HOMOLOG"/>
    <property type="match status" value="1"/>
</dbReference>
<dbReference type="InterPro" id="IPR027417">
    <property type="entry name" value="P-loop_NTPase"/>
</dbReference>
<proteinExistence type="predicted"/>
<evidence type="ECO:0000256" key="1">
    <source>
        <dbReference type="ARBA" id="ARBA00022741"/>
    </source>
</evidence>
<dbReference type="GO" id="GO:0005524">
    <property type="term" value="F:ATP binding"/>
    <property type="evidence" value="ECO:0007669"/>
    <property type="project" value="UniProtKB-KW"/>
</dbReference>
<feature type="domain" description="Bacterial type II secretion system protein E" evidence="3">
    <location>
        <begin position="1"/>
        <end position="151"/>
    </location>
</feature>
<evidence type="ECO:0000313" key="4">
    <source>
        <dbReference type="EMBL" id="GAF93395.1"/>
    </source>
</evidence>
<dbReference type="Pfam" id="PF00437">
    <property type="entry name" value="T2SSE"/>
    <property type="match status" value="1"/>
</dbReference>
<evidence type="ECO:0000259" key="3">
    <source>
        <dbReference type="Pfam" id="PF00437"/>
    </source>
</evidence>
<evidence type="ECO:0000256" key="2">
    <source>
        <dbReference type="ARBA" id="ARBA00022840"/>
    </source>
</evidence>
<dbReference type="GO" id="GO:0016887">
    <property type="term" value="F:ATP hydrolysis activity"/>
    <property type="evidence" value="ECO:0007669"/>
    <property type="project" value="TreeGrafter"/>
</dbReference>
<dbReference type="AlphaFoldDB" id="X0UY86"/>
<dbReference type="SUPFAM" id="SSF52540">
    <property type="entry name" value="P-loop containing nucleoside triphosphate hydrolases"/>
    <property type="match status" value="1"/>
</dbReference>
<comment type="caution">
    <text evidence="4">The sequence shown here is derived from an EMBL/GenBank/DDBJ whole genome shotgun (WGS) entry which is preliminary data.</text>
</comment>
<protein>
    <recommendedName>
        <fullName evidence="3">Bacterial type II secretion system protein E domain-containing protein</fullName>
    </recommendedName>
</protein>
<reference evidence="4" key="1">
    <citation type="journal article" date="2014" name="Front. Microbiol.">
        <title>High frequency of phylogenetically diverse reductive dehalogenase-homologous genes in deep subseafloor sedimentary metagenomes.</title>
        <authorList>
            <person name="Kawai M."/>
            <person name="Futagami T."/>
            <person name="Toyoda A."/>
            <person name="Takaki Y."/>
            <person name="Nishi S."/>
            <person name="Hori S."/>
            <person name="Arai W."/>
            <person name="Tsubouchi T."/>
            <person name="Morono Y."/>
            <person name="Uchiyama I."/>
            <person name="Ito T."/>
            <person name="Fujiyama A."/>
            <person name="Inagaki F."/>
            <person name="Takami H."/>
        </authorList>
    </citation>
    <scope>NUCLEOTIDE SEQUENCE</scope>
    <source>
        <strain evidence="4">Expedition CK06-06</strain>
    </source>
</reference>
<feature type="non-terminal residue" evidence="4">
    <location>
        <position position="153"/>
    </location>
</feature>
<gene>
    <name evidence="4" type="ORF">S01H1_21256</name>
</gene>
<name>X0UY86_9ZZZZ</name>
<dbReference type="EMBL" id="BARS01011756">
    <property type="protein sequence ID" value="GAF93395.1"/>
    <property type="molecule type" value="Genomic_DNA"/>
</dbReference>
<keyword evidence="1" id="KW-0547">Nucleotide-binding</keyword>
<dbReference type="Gene3D" id="3.40.50.300">
    <property type="entry name" value="P-loop containing nucleotide triphosphate hydrolases"/>
    <property type="match status" value="1"/>
</dbReference>
<dbReference type="InterPro" id="IPR001482">
    <property type="entry name" value="T2SS/T4SS_dom"/>
</dbReference>
<dbReference type="PANTHER" id="PTHR30258">
    <property type="entry name" value="TYPE II SECRETION SYSTEM PROTEIN GSPE-RELATED"/>
    <property type="match status" value="1"/>
</dbReference>
<accession>X0UY86</accession>
<dbReference type="GO" id="GO:0005886">
    <property type="term" value="C:plasma membrane"/>
    <property type="evidence" value="ECO:0007669"/>
    <property type="project" value="TreeGrafter"/>
</dbReference>
<organism evidence="4">
    <name type="scientific">marine sediment metagenome</name>
    <dbReference type="NCBI Taxonomy" id="412755"/>
    <lineage>
        <taxon>unclassified sequences</taxon>
        <taxon>metagenomes</taxon>
        <taxon>ecological metagenomes</taxon>
    </lineage>
</organism>
<keyword evidence="2" id="KW-0067">ATP-binding</keyword>